<dbReference type="EMBL" id="BRVO01000001">
    <property type="protein sequence ID" value="GLB47763.1"/>
    <property type="molecule type" value="Genomic_DNA"/>
</dbReference>
<organism evidence="1 2">
    <name type="scientific">Neptunitalea lumnitzerae</name>
    <dbReference type="NCBI Taxonomy" id="2965509"/>
    <lineage>
        <taxon>Bacteria</taxon>
        <taxon>Pseudomonadati</taxon>
        <taxon>Bacteroidota</taxon>
        <taxon>Flavobacteriia</taxon>
        <taxon>Flavobacteriales</taxon>
        <taxon>Flavobacteriaceae</taxon>
        <taxon>Neptunitalea</taxon>
    </lineage>
</organism>
<proteinExistence type="predicted"/>
<protein>
    <submittedName>
        <fullName evidence="1">Uncharacterized protein</fullName>
    </submittedName>
</protein>
<dbReference type="Proteomes" id="UP001143543">
    <property type="component" value="Unassembled WGS sequence"/>
</dbReference>
<keyword evidence="2" id="KW-1185">Reference proteome</keyword>
<sequence length="85" mass="9370">MQKEIKAIIDGWRNYFQGSSSVGLTLAQERAVICSTCEYAKYGKHAAILPDAQIGNIQGYYCGVCKCPLSTAVRSSGYECPKNKW</sequence>
<name>A0ABQ5MEH7_9FLAO</name>
<comment type="caution">
    <text evidence="1">The sequence shown here is derived from an EMBL/GenBank/DDBJ whole genome shotgun (WGS) entry which is preliminary data.</text>
</comment>
<evidence type="ECO:0000313" key="2">
    <source>
        <dbReference type="Proteomes" id="UP001143543"/>
    </source>
</evidence>
<reference evidence="1" key="1">
    <citation type="submission" date="2022-07" db="EMBL/GenBank/DDBJ databases">
        <title>Taxonomy of Novel Oxalotrophic and Methylotrophic Bacteria.</title>
        <authorList>
            <person name="Sahin N."/>
            <person name="Tani A."/>
        </authorList>
    </citation>
    <scope>NUCLEOTIDE SEQUENCE</scope>
    <source>
        <strain evidence="1">Y10</strain>
    </source>
</reference>
<evidence type="ECO:0000313" key="1">
    <source>
        <dbReference type="EMBL" id="GLB47763.1"/>
    </source>
</evidence>
<dbReference type="RefSeq" id="WP_281763429.1">
    <property type="nucleotide sequence ID" value="NZ_BRVO01000001.1"/>
</dbReference>
<accession>A0ABQ5MEH7</accession>
<gene>
    <name evidence="1" type="ORF">Y10_01310</name>
</gene>